<dbReference type="GO" id="GO:0005524">
    <property type="term" value="F:ATP binding"/>
    <property type="evidence" value="ECO:0007669"/>
    <property type="project" value="InterPro"/>
</dbReference>
<organism evidence="2 3">
    <name type="scientific">Burkholderia contaminans</name>
    <dbReference type="NCBI Taxonomy" id="488447"/>
    <lineage>
        <taxon>Bacteria</taxon>
        <taxon>Pseudomonadati</taxon>
        <taxon>Pseudomonadota</taxon>
        <taxon>Betaproteobacteria</taxon>
        <taxon>Burkholderiales</taxon>
        <taxon>Burkholderiaceae</taxon>
        <taxon>Burkholderia</taxon>
        <taxon>Burkholderia cepacia complex</taxon>
    </lineage>
</organism>
<dbReference type="Pfam" id="PF13481">
    <property type="entry name" value="AAA_25"/>
    <property type="match status" value="1"/>
</dbReference>
<reference evidence="2 3" key="1">
    <citation type="submission" date="2018-08" db="EMBL/GenBank/DDBJ databases">
        <title>Comparative analysis of Burkholderia isolates from Puerto Rico.</title>
        <authorList>
            <person name="Hall C."/>
            <person name="Sahl J."/>
            <person name="Wagner D."/>
        </authorList>
    </citation>
    <scope>NUCLEOTIDE SEQUENCE [LARGE SCALE GENOMIC DNA]</scope>
    <source>
        <strain evidence="2 3">Bp9025</strain>
    </source>
</reference>
<dbReference type="GO" id="GO:0003697">
    <property type="term" value="F:single-stranded DNA binding"/>
    <property type="evidence" value="ECO:0007669"/>
    <property type="project" value="InterPro"/>
</dbReference>
<dbReference type="AlphaFoldDB" id="A0A3N8QDT2"/>
<dbReference type="PROSITE" id="PS51199">
    <property type="entry name" value="SF4_HELICASE"/>
    <property type="match status" value="1"/>
</dbReference>
<dbReference type="GO" id="GO:0043139">
    <property type="term" value="F:5'-3' DNA helicase activity"/>
    <property type="evidence" value="ECO:0007669"/>
    <property type="project" value="InterPro"/>
</dbReference>
<protein>
    <submittedName>
        <fullName evidence="2">AAA family ATPase</fullName>
    </submittedName>
</protein>
<dbReference type="PANTHER" id="PTHR12873:SF0">
    <property type="entry name" value="TWINKLE MTDNA HELICASE"/>
    <property type="match status" value="1"/>
</dbReference>
<dbReference type="Proteomes" id="UP000277921">
    <property type="component" value="Unassembled WGS sequence"/>
</dbReference>
<dbReference type="InterPro" id="IPR007694">
    <property type="entry name" value="DNA_helicase_DnaB-like_C"/>
</dbReference>
<dbReference type="Gene3D" id="3.40.50.300">
    <property type="entry name" value="P-loop containing nucleotide triphosphate hydrolases"/>
    <property type="match status" value="1"/>
</dbReference>
<gene>
    <name evidence="2" type="ORF">DF051_02855</name>
</gene>
<evidence type="ECO:0000313" key="3">
    <source>
        <dbReference type="Proteomes" id="UP000277921"/>
    </source>
</evidence>
<evidence type="ECO:0000259" key="1">
    <source>
        <dbReference type="PROSITE" id="PS51199"/>
    </source>
</evidence>
<dbReference type="InterPro" id="IPR027032">
    <property type="entry name" value="Twinkle-like"/>
</dbReference>
<dbReference type="PANTHER" id="PTHR12873">
    <property type="entry name" value="T7-LIKE MITOCHONDRIAL DNA HELICASE"/>
    <property type="match status" value="1"/>
</dbReference>
<dbReference type="EMBL" id="QTQV01000001">
    <property type="protein sequence ID" value="RQT21781.1"/>
    <property type="molecule type" value="Genomic_DNA"/>
</dbReference>
<accession>A0A3N8QDT2</accession>
<evidence type="ECO:0000313" key="2">
    <source>
        <dbReference type="EMBL" id="RQT21781.1"/>
    </source>
</evidence>
<proteinExistence type="predicted"/>
<dbReference type="RefSeq" id="WP_124576014.1">
    <property type="nucleotide sequence ID" value="NZ_QTQV01000001.1"/>
</dbReference>
<dbReference type="GO" id="GO:0006260">
    <property type="term" value="P:DNA replication"/>
    <property type="evidence" value="ECO:0007669"/>
    <property type="project" value="InterPro"/>
</dbReference>
<sequence>MARTIPDSIDWAAYARDEDDGRADVRRASEFMEDLVAHLHSPKEVASGTASPWAGVGDSLRFREGEVTLWGGINGHGKSAVLGEVMLHAMSAGDRACIASMEMRPIATMERLTRQAAATARPAPDFIRGFGRWTNDRLWLYAHVGTVERTRMLAVARYCRKELGVHHVVIDSLLKCGIAPDDYAGQKAFVDALCSLARDTGLHIHLVHHIRKGERETDIPDKFDMKGAGEITDLVDNVLIVHRNKTKEALLRKETISDEKRAEAEQQADTVLICAKQRHFAWEGTVRLWFDAASLQFRDVRAGGARHLDLGSGAWKQGWHKGSNGGRPA</sequence>
<dbReference type="InterPro" id="IPR027417">
    <property type="entry name" value="P-loop_NTPase"/>
</dbReference>
<name>A0A3N8QDT2_9BURK</name>
<feature type="domain" description="SF4 helicase" evidence="1">
    <location>
        <begin position="42"/>
        <end position="304"/>
    </location>
</feature>
<comment type="caution">
    <text evidence="2">The sequence shown here is derived from an EMBL/GenBank/DDBJ whole genome shotgun (WGS) entry which is preliminary data.</text>
</comment>
<dbReference type="SUPFAM" id="SSF52540">
    <property type="entry name" value="P-loop containing nucleoside triphosphate hydrolases"/>
    <property type="match status" value="1"/>
</dbReference>